<feature type="domain" description="PRC-barrel" evidence="2">
    <location>
        <begin position="6"/>
        <end position="71"/>
    </location>
</feature>
<comment type="caution">
    <text evidence="3">The sequence shown here is derived from an EMBL/GenBank/DDBJ whole genome shotgun (WGS) entry which is preliminary data.</text>
</comment>
<dbReference type="InterPro" id="IPR014747">
    <property type="entry name" value="Bac_photo_RC_H_C"/>
</dbReference>
<evidence type="ECO:0000313" key="4">
    <source>
        <dbReference type="Proteomes" id="UP001596220"/>
    </source>
</evidence>
<reference evidence="4" key="1">
    <citation type="journal article" date="2019" name="Int. J. Syst. Evol. Microbiol.">
        <title>The Global Catalogue of Microorganisms (GCM) 10K type strain sequencing project: providing services to taxonomists for standard genome sequencing and annotation.</title>
        <authorList>
            <consortium name="The Broad Institute Genomics Platform"/>
            <consortium name="The Broad Institute Genome Sequencing Center for Infectious Disease"/>
            <person name="Wu L."/>
            <person name="Ma J."/>
        </authorList>
    </citation>
    <scope>NUCLEOTIDE SEQUENCE [LARGE SCALE GENOMIC DNA]</scope>
    <source>
        <strain evidence="4">CGMCC 4.7246</strain>
    </source>
</reference>
<dbReference type="RefSeq" id="WP_380633873.1">
    <property type="nucleotide sequence ID" value="NZ_JBHSQO010000005.1"/>
</dbReference>
<evidence type="ECO:0000313" key="3">
    <source>
        <dbReference type="EMBL" id="MFC6088974.1"/>
    </source>
</evidence>
<organism evidence="3 4">
    <name type="scientific">Saccharothrix lopnurensis</name>
    <dbReference type="NCBI Taxonomy" id="1670621"/>
    <lineage>
        <taxon>Bacteria</taxon>
        <taxon>Bacillati</taxon>
        <taxon>Actinomycetota</taxon>
        <taxon>Actinomycetes</taxon>
        <taxon>Pseudonocardiales</taxon>
        <taxon>Pseudonocardiaceae</taxon>
        <taxon>Saccharothrix</taxon>
    </lineage>
</organism>
<dbReference type="InterPro" id="IPR027275">
    <property type="entry name" value="PRC-brl_dom"/>
</dbReference>
<proteinExistence type="predicted"/>
<dbReference type="EMBL" id="JBHSQO010000005">
    <property type="protein sequence ID" value="MFC6088974.1"/>
    <property type="molecule type" value="Genomic_DNA"/>
</dbReference>
<dbReference type="Proteomes" id="UP001596220">
    <property type="component" value="Unassembled WGS sequence"/>
</dbReference>
<feature type="compositionally biased region" description="Basic and acidic residues" evidence="1">
    <location>
        <begin position="108"/>
        <end position="126"/>
    </location>
</feature>
<dbReference type="Pfam" id="PF05239">
    <property type="entry name" value="PRC"/>
    <property type="match status" value="1"/>
</dbReference>
<protein>
    <submittedName>
        <fullName evidence="3">PRC-barrel domain-containing protein</fullName>
    </submittedName>
</protein>
<dbReference type="Gene3D" id="3.90.50.10">
    <property type="entry name" value="Photosynthetic Reaction Center, subunit H, domain 2"/>
    <property type="match status" value="1"/>
</dbReference>
<evidence type="ECO:0000259" key="2">
    <source>
        <dbReference type="Pfam" id="PF05239"/>
    </source>
</evidence>
<keyword evidence="4" id="KW-1185">Reference proteome</keyword>
<feature type="compositionally biased region" description="Basic and acidic residues" evidence="1">
    <location>
        <begin position="83"/>
        <end position="94"/>
    </location>
</feature>
<dbReference type="InterPro" id="IPR011033">
    <property type="entry name" value="PRC_barrel-like_sf"/>
</dbReference>
<accession>A0ABW1P034</accession>
<gene>
    <name evidence="3" type="ORF">ACFP3R_06795</name>
</gene>
<name>A0ABW1P034_9PSEU</name>
<sequence length="126" mass="14123">MSDQAEVDRLYECEVIDEHGERIGAVKQIWLDDRDGRPVWASVHTGLLGLRETFVPIRDATVGTGTITVPLAKRTVRGAPRIDVSDQHMSREQQDELCAYYDPTPDPRGGDHDRLERPATDDPGRS</sequence>
<feature type="region of interest" description="Disordered" evidence="1">
    <location>
        <begin position="80"/>
        <end position="126"/>
    </location>
</feature>
<dbReference type="SUPFAM" id="SSF50346">
    <property type="entry name" value="PRC-barrel domain"/>
    <property type="match status" value="1"/>
</dbReference>
<evidence type="ECO:0000256" key="1">
    <source>
        <dbReference type="SAM" id="MobiDB-lite"/>
    </source>
</evidence>